<dbReference type="InterPro" id="IPR005648">
    <property type="entry name" value="FlgD"/>
</dbReference>
<evidence type="ECO:0000313" key="8">
    <source>
        <dbReference type="EMBL" id="GLK64186.1"/>
    </source>
</evidence>
<dbReference type="Pfam" id="PF13860">
    <property type="entry name" value="FlgD_ig"/>
    <property type="match status" value="1"/>
</dbReference>
<accession>A0AAD3RTU9</accession>
<name>A0AAD3RTU9_9RHOB</name>
<dbReference type="GO" id="GO:0044781">
    <property type="term" value="P:bacterial-type flagellum organization"/>
    <property type="evidence" value="ECO:0007669"/>
    <property type="project" value="UniProtKB-UniRule"/>
</dbReference>
<dbReference type="AlphaFoldDB" id="A0AAD3RTU9"/>
<dbReference type="Gene3D" id="2.60.40.4070">
    <property type="match status" value="1"/>
</dbReference>
<gene>
    <name evidence="8" type="ORF">GCM10017635_16570</name>
</gene>
<evidence type="ECO:0000256" key="5">
    <source>
        <dbReference type="RuleBase" id="RU362076"/>
    </source>
</evidence>
<organism evidence="8 9">
    <name type="scientific">Paracoccus kondratievae</name>
    <dbReference type="NCBI Taxonomy" id="135740"/>
    <lineage>
        <taxon>Bacteria</taxon>
        <taxon>Pseudomonadati</taxon>
        <taxon>Pseudomonadota</taxon>
        <taxon>Alphaproteobacteria</taxon>
        <taxon>Rhodobacterales</taxon>
        <taxon>Paracoccaceae</taxon>
        <taxon>Paracoccus</taxon>
    </lineage>
</organism>
<keyword evidence="3 5" id="KW-1005">Bacterial flagellum biogenesis</keyword>
<evidence type="ECO:0000259" key="7">
    <source>
        <dbReference type="Pfam" id="PF13860"/>
    </source>
</evidence>
<feature type="compositionally biased region" description="Polar residues" evidence="6">
    <location>
        <begin position="18"/>
        <end position="30"/>
    </location>
</feature>
<keyword evidence="9" id="KW-1185">Reference proteome</keyword>
<protein>
    <recommendedName>
        <fullName evidence="2 5">Basal-body rod modification protein FlgD</fullName>
    </recommendedName>
</protein>
<evidence type="ECO:0000256" key="3">
    <source>
        <dbReference type="ARBA" id="ARBA00022795"/>
    </source>
</evidence>
<evidence type="ECO:0000256" key="1">
    <source>
        <dbReference type="ARBA" id="ARBA00010577"/>
    </source>
</evidence>
<comment type="caution">
    <text evidence="8">The sequence shown here is derived from an EMBL/GenBank/DDBJ whole genome shotgun (WGS) entry which is preliminary data.</text>
</comment>
<sequence length="229" mass="24821">MTGPGNIPPFEMGPGQRSGRSAPSQNNPAQGQFDTFLRMLTAQLRNQDPLNPMEGTDFAVQLATFSGVEQQVLTNALLKEMLLASEEGELGQFSDWIGREVRTSKPVWFDGKPLALTVEDVAGADTMTLVTLDENGREVMREKISPDTSEIEWQGIGKDGKPLPSGFYSFRIEATSNGETLKTHDVEAYTRVTGVEITKDGPSLILEGGGTAGIKDVTALRERSETAKS</sequence>
<evidence type="ECO:0000256" key="6">
    <source>
        <dbReference type="SAM" id="MobiDB-lite"/>
    </source>
</evidence>
<evidence type="ECO:0000256" key="4">
    <source>
        <dbReference type="ARBA" id="ARBA00024746"/>
    </source>
</evidence>
<dbReference type="Pfam" id="PF03963">
    <property type="entry name" value="FlgD"/>
    <property type="match status" value="1"/>
</dbReference>
<comment type="function">
    <text evidence="4 5">Required for flagellar hook formation. May act as a scaffolding protein.</text>
</comment>
<feature type="domain" description="FlgD/Vpr Ig-like" evidence="7">
    <location>
        <begin position="110"/>
        <end position="177"/>
    </location>
</feature>
<dbReference type="InterPro" id="IPR025965">
    <property type="entry name" value="FlgD/Vpr_Ig-like"/>
</dbReference>
<reference evidence="8" key="1">
    <citation type="journal article" date="2014" name="Int. J. Syst. Evol. Microbiol.">
        <title>Complete genome sequence of Corynebacterium casei LMG S-19264T (=DSM 44701T), isolated from a smear-ripened cheese.</title>
        <authorList>
            <consortium name="US DOE Joint Genome Institute (JGI-PGF)"/>
            <person name="Walter F."/>
            <person name="Albersmeier A."/>
            <person name="Kalinowski J."/>
            <person name="Ruckert C."/>
        </authorList>
    </citation>
    <scope>NUCLEOTIDE SEQUENCE</scope>
    <source>
        <strain evidence="8">VKM B-2222</strain>
    </source>
</reference>
<proteinExistence type="inferred from homology"/>
<dbReference type="EMBL" id="BSFH01000026">
    <property type="protein sequence ID" value="GLK64186.1"/>
    <property type="molecule type" value="Genomic_DNA"/>
</dbReference>
<dbReference type="Proteomes" id="UP001143349">
    <property type="component" value="Unassembled WGS sequence"/>
</dbReference>
<evidence type="ECO:0000313" key="9">
    <source>
        <dbReference type="Proteomes" id="UP001143349"/>
    </source>
</evidence>
<dbReference type="Gene3D" id="2.30.30.910">
    <property type="match status" value="1"/>
</dbReference>
<feature type="region of interest" description="Disordered" evidence="6">
    <location>
        <begin position="1"/>
        <end position="30"/>
    </location>
</feature>
<evidence type="ECO:0000256" key="2">
    <source>
        <dbReference type="ARBA" id="ARBA00016013"/>
    </source>
</evidence>
<comment type="similarity">
    <text evidence="1 5">Belongs to the FlgD family.</text>
</comment>
<reference evidence="8" key="2">
    <citation type="submission" date="2023-01" db="EMBL/GenBank/DDBJ databases">
        <authorList>
            <person name="Sun Q."/>
            <person name="Evtushenko L."/>
        </authorList>
    </citation>
    <scope>NUCLEOTIDE SEQUENCE</scope>
    <source>
        <strain evidence="8">VKM B-2222</strain>
    </source>
</reference>